<comment type="caution">
    <text evidence="1">The sequence shown here is derived from an EMBL/GenBank/DDBJ whole genome shotgun (WGS) entry which is preliminary data.</text>
</comment>
<reference evidence="1 2" key="1">
    <citation type="submission" date="2016-10" db="EMBL/GenBank/DDBJ databases">
        <authorList>
            <person name="Varghese N."/>
            <person name="Submissions S."/>
        </authorList>
    </citation>
    <scope>NUCLEOTIDE SEQUENCE [LARGE SCALE GENOMIC DNA]</scope>
    <source>
        <strain evidence="1 2">Nl1</strain>
    </source>
</reference>
<dbReference type="EMBL" id="FNKY01000001">
    <property type="protein sequence ID" value="SDQ62169.1"/>
    <property type="molecule type" value="Genomic_DNA"/>
</dbReference>
<evidence type="ECO:0000313" key="2">
    <source>
        <dbReference type="Proteomes" id="UP000183471"/>
    </source>
</evidence>
<organism evidence="1 2">
    <name type="scientific">Nitrosospira multiformis</name>
    <dbReference type="NCBI Taxonomy" id="1231"/>
    <lineage>
        <taxon>Bacteria</taxon>
        <taxon>Pseudomonadati</taxon>
        <taxon>Pseudomonadota</taxon>
        <taxon>Betaproteobacteria</taxon>
        <taxon>Nitrosomonadales</taxon>
        <taxon>Nitrosomonadaceae</taxon>
        <taxon>Nitrosospira</taxon>
    </lineage>
</organism>
<proteinExistence type="predicted"/>
<keyword evidence="2" id="KW-1185">Reference proteome</keyword>
<evidence type="ECO:0000313" key="1">
    <source>
        <dbReference type="EMBL" id="SDQ62169.1"/>
    </source>
</evidence>
<dbReference type="Proteomes" id="UP000183471">
    <property type="component" value="Unassembled WGS sequence"/>
</dbReference>
<name>A0ABY0TCH4_9PROT</name>
<dbReference type="RefSeq" id="WP_074631833.1">
    <property type="nucleotide sequence ID" value="NZ_FNKY01000001.1"/>
</dbReference>
<protein>
    <submittedName>
        <fullName evidence="1">Uncharacterized protein</fullName>
    </submittedName>
</protein>
<accession>A0ABY0TCH4</accession>
<sequence>MDQSSVPAFLRTNDADGSVSLKTSTVAVTGSDNLPTPLLPAPPRAECFEIQGSLKEVLDCKDNQRYRKKAGTAGTGLS</sequence>
<gene>
    <name evidence="1" type="ORF">SAMN05216402_1584</name>
</gene>